<evidence type="ECO:0000313" key="2">
    <source>
        <dbReference type="Proteomes" id="UP000251889"/>
    </source>
</evidence>
<dbReference type="NCBIfam" id="TIGR04409">
    <property type="entry name" value="LptC_YrbK"/>
    <property type="match status" value="1"/>
</dbReference>
<dbReference type="Proteomes" id="UP000251889">
    <property type="component" value="Unassembled WGS sequence"/>
</dbReference>
<accession>A0A364YC41</accession>
<proteinExistence type="predicted"/>
<reference evidence="1 2" key="1">
    <citation type="submission" date="2018-06" db="EMBL/GenBank/DDBJ databases">
        <title>Chryseolinea flavus sp. nov., a member of the phylum Bacteroidetes isolated from soil.</title>
        <authorList>
            <person name="Li Y."/>
            <person name="Wang J."/>
        </authorList>
    </citation>
    <scope>NUCLEOTIDE SEQUENCE [LARGE SCALE GENOMIC DNA]</scope>
    <source>
        <strain evidence="1 2">SDU1-6</strain>
    </source>
</reference>
<dbReference type="Pfam" id="PF06835">
    <property type="entry name" value="LptC"/>
    <property type="match status" value="1"/>
</dbReference>
<dbReference type="GO" id="GO:0005886">
    <property type="term" value="C:plasma membrane"/>
    <property type="evidence" value="ECO:0007669"/>
    <property type="project" value="InterPro"/>
</dbReference>
<dbReference type="InterPro" id="IPR010664">
    <property type="entry name" value="LipoPS_assembly_LptC-rel"/>
</dbReference>
<sequence length="165" mass="19269">MSWLVLASCSKTEIKKPLEYEGPMREAENIEMFYTENDRVKVKMQAALLYEFQNGDQEFPKGIYLEFYDENGKLESKLSANHAYFFKEQDQWRGQGNVQVDNVATDEHLSTEELFWKRSSKKIFTDKFVTIRQPGEVIYGDGLDAEQDLSDYEIINPRGQTKIDD</sequence>
<organism evidence="1 2">
    <name type="scientific">Pseudochryseolinea flava</name>
    <dbReference type="NCBI Taxonomy" id="2059302"/>
    <lineage>
        <taxon>Bacteria</taxon>
        <taxon>Pseudomonadati</taxon>
        <taxon>Bacteroidota</taxon>
        <taxon>Cytophagia</taxon>
        <taxon>Cytophagales</taxon>
        <taxon>Fulvivirgaceae</taxon>
        <taxon>Pseudochryseolinea</taxon>
    </lineage>
</organism>
<dbReference type="GO" id="GO:0015221">
    <property type="term" value="F:lipopolysaccharide transmembrane transporter activity"/>
    <property type="evidence" value="ECO:0007669"/>
    <property type="project" value="InterPro"/>
</dbReference>
<dbReference type="InterPro" id="IPR026265">
    <property type="entry name" value="LptC"/>
</dbReference>
<dbReference type="EMBL" id="QMFY01000001">
    <property type="protein sequence ID" value="RAW03562.1"/>
    <property type="molecule type" value="Genomic_DNA"/>
</dbReference>
<keyword evidence="2" id="KW-1185">Reference proteome</keyword>
<comment type="caution">
    <text evidence="1">The sequence shown here is derived from an EMBL/GenBank/DDBJ whole genome shotgun (WGS) entry which is preliminary data.</text>
</comment>
<dbReference type="OrthoDB" id="9812080at2"/>
<protein>
    <submittedName>
        <fullName evidence="1">LPS export ABC transporter periplasmic protein LptC</fullName>
    </submittedName>
</protein>
<gene>
    <name evidence="1" type="primary">lptC</name>
    <name evidence="1" type="ORF">DQQ10_04815</name>
</gene>
<dbReference type="AlphaFoldDB" id="A0A364YC41"/>
<dbReference type="Gene3D" id="2.60.450.10">
    <property type="entry name" value="Lipopolysaccharide (LPS) transport protein A like domain"/>
    <property type="match status" value="1"/>
</dbReference>
<name>A0A364YC41_9BACT</name>
<evidence type="ECO:0000313" key="1">
    <source>
        <dbReference type="EMBL" id="RAW03562.1"/>
    </source>
</evidence>